<dbReference type="GeneID" id="93652147"/>
<evidence type="ECO:0000313" key="3">
    <source>
        <dbReference type="Proteomes" id="UP000669133"/>
    </source>
</evidence>
<dbReference type="RefSeq" id="XP_067547916.1">
    <property type="nucleotide sequence ID" value="XM_067692492.1"/>
</dbReference>
<proteinExistence type="predicted"/>
<protein>
    <recommendedName>
        <fullName evidence="1">Beta-lactamase-related domain-containing protein</fullName>
    </recommendedName>
</protein>
<dbReference type="Proteomes" id="UP000669133">
    <property type="component" value="Unassembled WGS sequence"/>
</dbReference>
<dbReference type="InterPro" id="IPR001466">
    <property type="entry name" value="Beta-lactam-related"/>
</dbReference>
<keyword evidence="3" id="KW-1185">Reference proteome</keyword>
<dbReference type="InterPro" id="IPR050789">
    <property type="entry name" value="Diverse_Enzym_Activities"/>
</dbReference>
<comment type="caution">
    <text evidence="2">The sequence shown here is derived from an EMBL/GenBank/DDBJ whole genome shotgun (WGS) entry which is preliminary data.</text>
</comment>
<dbReference type="InterPro" id="IPR012338">
    <property type="entry name" value="Beta-lactam/transpept-like"/>
</dbReference>
<evidence type="ECO:0000259" key="1">
    <source>
        <dbReference type="Pfam" id="PF00144"/>
    </source>
</evidence>
<dbReference type="EMBL" id="JAEOAQ010000004">
    <property type="protein sequence ID" value="KAG5418800.1"/>
    <property type="molecule type" value="Genomic_DNA"/>
</dbReference>
<dbReference type="PANTHER" id="PTHR43283">
    <property type="entry name" value="BETA-LACTAMASE-RELATED"/>
    <property type="match status" value="1"/>
</dbReference>
<dbReference type="SUPFAM" id="SSF56601">
    <property type="entry name" value="beta-lactamase/transpeptidase-like"/>
    <property type="match status" value="1"/>
</dbReference>
<dbReference type="PANTHER" id="PTHR43283:SF3">
    <property type="entry name" value="BETA-LACTAMASE FAMILY PROTEIN (AFU_ORTHOLOGUE AFUA_5G07500)"/>
    <property type="match status" value="1"/>
</dbReference>
<dbReference type="AlphaFoldDB" id="A0A8H7ZG15"/>
<accession>A0A8H7ZG15</accession>
<reference evidence="2 3" key="1">
    <citation type="submission" date="2020-12" db="EMBL/GenBank/DDBJ databases">
        <title>Effect of drift, selection, and recombination on the evolution of hybrid genomes in Candida yeast pathogens.</title>
        <authorList>
            <person name="Mixao V."/>
            <person name="Ksiezopolska E."/>
            <person name="Saus E."/>
            <person name="Boekhout T."/>
            <person name="Gacser A."/>
            <person name="Gabaldon T."/>
        </authorList>
    </citation>
    <scope>NUCLEOTIDE SEQUENCE [LARGE SCALE GENOMIC DNA]</scope>
    <source>
        <strain evidence="2 3">BP57</strain>
    </source>
</reference>
<gene>
    <name evidence="2" type="ORF">I9W82_003518</name>
</gene>
<evidence type="ECO:0000313" key="2">
    <source>
        <dbReference type="EMBL" id="KAG5418800.1"/>
    </source>
</evidence>
<dbReference type="OrthoDB" id="428260at2759"/>
<sequence length="422" mass="47240">MTFSKSNINKLQGRLDGVLTEVTTLNPDAEPPLVAPACTIGVTEKDKTVYLNTKGVTNLNTKEPSTNDHLYAMFSCTKSMTVMGALILYERGLLDLDAPVSKYFPEISTIGVLEPEIVDKKTGELKKPLQSPKTQVTARHLMTHTAGFSYGFIHPDYFALITKAKPRLDASNPTIEFFLKKTPLVFEPGTGWMYGHSIDWLGFVMEKIAGKKLGEFLKEEIFDRVGMGSCTFHPRTYDNMNRVHYRKQDGNLKLQEKFGLPLDPHLDMGGQGCSGTVGDYLKFIRVWLNYGYSPDGNTRILSQKTVEYAIRNHLPEEVELEFIGLAHNLVDDDDAPGKQQDGWTLTGNAYNSNKLPSGRPKGTLYWGGLANLSYWIDFENGIGGFFAVQVLPYMDEYVVPYIARFESEVYDVLDGDNVPSKL</sequence>
<name>A0A8H7ZG15_9ASCO</name>
<dbReference type="Pfam" id="PF00144">
    <property type="entry name" value="Beta-lactamase"/>
    <property type="match status" value="1"/>
</dbReference>
<dbReference type="Gene3D" id="3.40.710.10">
    <property type="entry name" value="DD-peptidase/beta-lactamase superfamily"/>
    <property type="match status" value="1"/>
</dbReference>
<organism evidence="2 3">
    <name type="scientific">Candida metapsilosis</name>
    <dbReference type="NCBI Taxonomy" id="273372"/>
    <lineage>
        <taxon>Eukaryota</taxon>
        <taxon>Fungi</taxon>
        <taxon>Dikarya</taxon>
        <taxon>Ascomycota</taxon>
        <taxon>Saccharomycotina</taxon>
        <taxon>Pichiomycetes</taxon>
        <taxon>Debaryomycetaceae</taxon>
        <taxon>Candida/Lodderomyces clade</taxon>
        <taxon>Candida</taxon>
    </lineage>
</organism>
<feature type="domain" description="Beta-lactamase-related" evidence="1">
    <location>
        <begin position="36"/>
        <end position="393"/>
    </location>
</feature>